<gene>
    <name evidence="1" type="ORF">BGW38_001864</name>
</gene>
<evidence type="ECO:0000313" key="2">
    <source>
        <dbReference type="Proteomes" id="UP000780801"/>
    </source>
</evidence>
<reference evidence="1" key="1">
    <citation type="journal article" date="2020" name="Fungal Divers.">
        <title>Resolving the Mortierellaceae phylogeny through synthesis of multi-gene phylogenetics and phylogenomics.</title>
        <authorList>
            <person name="Vandepol N."/>
            <person name="Liber J."/>
            <person name="Desiro A."/>
            <person name="Na H."/>
            <person name="Kennedy M."/>
            <person name="Barry K."/>
            <person name="Grigoriev I.V."/>
            <person name="Miller A.N."/>
            <person name="O'Donnell K."/>
            <person name="Stajich J.E."/>
            <person name="Bonito G."/>
        </authorList>
    </citation>
    <scope>NUCLEOTIDE SEQUENCE</scope>
    <source>
        <strain evidence="1">KOD1015</strain>
    </source>
</reference>
<accession>A0A9P6FSU9</accession>
<dbReference type="AlphaFoldDB" id="A0A9P6FSU9"/>
<name>A0A9P6FSU9_9FUNG</name>
<organism evidence="1 2">
    <name type="scientific">Lunasporangiospora selenospora</name>
    <dbReference type="NCBI Taxonomy" id="979761"/>
    <lineage>
        <taxon>Eukaryota</taxon>
        <taxon>Fungi</taxon>
        <taxon>Fungi incertae sedis</taxon>
        <taxon>Mucoromycota</taxon>
        <taxon>Mortierellomycotina</taxon>
        <taxon>Mortierellomycetes</taxon>
        <taxon>Mortierellales</taxon>
        <taxon>Mortierellaceae</taxon>
        <taxon>Lunasporangiospora</taxon>
    </lineage>
</organism>
<protein>
    <submittedName>
        <fullName evidence="1">Uncharacterized protein</fullName>
    </submittedName>
</protein>
<dbReference type="PANTHER" id="PTHR45786:SF74">
    <property type="entry name" value="ATP-DEPENDENT DNA HELICASE"/>
    <property type="match status" value="1"/>
</dbReference>
<dbReference type="Proteomes" id="UP000780801">
    <property type="component" value="Unassembled WGS sequence"/>
</dbReference>
<keyword evidence="2" id="KW-1185">Reference proteome</keyword>
<evidence type="ECO:0000313" key="1">
    <source>
        <dbReference type="EMBL" id="KAF9581208.1"/>
    </source>
</evidence>
<proteinExistence type="predicted"/>
<dbReference type="PANTHER" id="PTHR45786">
    <property type="entry name" value="DNA BINDING PROTEIN-LIKE"/>
    <property type="match status" value="1"/>
</dbReference>
<sequence length="191" mass="21447">MDLQDVLSKKIPSKASIHATAINTLDNCVIVNTAQRNCGFRRGCSDLSRGIPYIRDLITGTGQLSEHFRHHIRKYNSSLSFTSKGTKVDKELDTMRNGPFGSDLRDELLAGLYDSMVSGNDLLQAYRTVHEQEAGYEIADYKVVLKKRRQTDGRRQQQYDLPISTEVAVVMPNKEANAGRRDIVIEGKDMA</sequence>
<dbReference type="EMBL" id="JAABOA010001612">
    <property type="protein sequence ID" value="KAF9581208.1"/>
    <property type="molecule type" value="Genomic_DNA"/>
</dbReference>
<dbReference type="OrthoDB" id="1748060at2759"/>
<comment type="caution">
    <text evidence="1">The sequence shown here is derived from an EMBL/GenBank/DDBJ whole genome shotgun (WGS) entry which is preliminary data.</text>
</comment>